<protein>
    <submittedName>
        <fullName evidence="1">Uncharacterized protein</fullName>
    </submittedName>
</protein>
<name>A0A061S358_9CHLO</name>
<evidence type="ECO:0000313" key="1">
    <source>
        <dbReference type="EMBL" id="JAC77216.1"/>
    </source>
</evidence>
<accession>A0A061S358</accession>
<reference evidence="1" key="1">
    <citation type="submission" date="2014-05" db="EMBL/GenBank/DDBJ databases">
        <title>The transcriptome of the halophilic microalga Tetraselmis sp. GSL018 isolated from the Great Salt Lake, Utah.</title>
        <authorList>
            <person name="Jinkerson R.E."/>
            <person name="D'Adamo S."/>
            <person name="Posewitz M.C."/>
        </authorList>
    </citation>
    <scope>NUCLEOTIDE SEQUENCE</scope>
    <source>
        <strain evidence="1">GSL018</strain>
    </source>
</reference>
<dbReference type="EMBL" id="GBEZ01008318">
    <property type="protein sequence ID" value="JAC77216.1"/>
    <property type="molecule type" value="Transcribed_RNA"/>
</dbReference>
<proteinExistence type="predicted"/>
<dbReference type="AlphaFoldDB" id="A0A061S358"/>
<organism evidence="1">
    <name type="scientific">Tetraselmis sp. GSL018</name>
    <dbReference type="NCBI Taxonomy" id="582737"/>
    <lineage>
        <taxon>Eukaryota</taxon>
        <taxon>Viridiplantae</taxon>
        <taxon>Chlorophyta</taxon>
        <taxon>core chlorophytes</taxon>
        <taxon>Chlorodendrophyceae</taxon>
        <taxon>Chlorodendrales</taxon>
        <taxon>Chlorodendraceae</taxon>
        <taxon>Tetraselmis</taxon>
    </lineage>
</organism>
<gene>
    <name evidence="1" type="ORF">TSPGSL018_18259</name>
</gene>
<sequence length="206" mass="22745">MLRCAARAVSLSPLNKILVSGGIGLATEAVNQSKTSVTVLDPLLLLEPERYRLWDEQRQSGSSQSSVSLNLDTYFLKTISSDWNLSLEDSDDPLGAWTVGDSAEIFQYKFTGSHTVRSGWTSVCETKVVNDVLQGNRTLISWRDFLELVKQEGGERLTSPITKHEGLPLLFAGRLLDCPSASVYTFSKNGSIRGMMMTNDFESVDD</sequence>